<comment type="caution">
    <text evidence="2">The sequence shown here is derived from an EMBL/GenBank/DDBJ whole genome shotgun (WGS) entry which is preliminary data.</text>
</comment>
<dbReference type="Pfam" id="PF04149">
    <property type="entry name" value="DUF397"/>
    <property type="match status" value="1"/>
</dbReference>
<feature type="domain" description="DUF397" evidence="1">
    <location>
        <begin position="17"/>
        <end position="67"/>
    </location>
</feature>
<dbReference type="AlphaFoldDB" id="A0A5D0NZG1"/>
<organism evidence="2 3">
    <name type="scientific">Actinomadura chibensis</name>
    <dbReference type="NCBI Taxonomy" id="392828"/>
    <lineage>
        <taxon>Bacteria</taxon>
        <taxon>Bacillati</taxon>
        <taxon>Actinomycetota</taxon>
        <taxon>Actinomycetes</taxon>
        <taxon>Streptosporangiales</taxon>
        <taxon>Thermomonosporaceae</taxon>
        <taxon>Actinomadura</taxon>
    </lineage>
</organism>
<dbReference type="Proteomes" id="UP000323380">
    <property type="component" value="Unassembled WGS sequence"/>
</dbReference>
<accession>A0A5D0NZG1</accession>
<reference evidence="2 3" key="1">
    <citation type="submission" date="2019-08" db="EMBL/GenBank/DDBJ databases">
        <title>Actinomadura sp. nov. CYP1-5 isolated from mountain soil.</title>
        <authorList>
            <person name="Songsumanus A."/>
            <person name="Kuncharoen N."/>
            <person name="Kudo T."/>
            <person name="Yuki M."/>
            <person name="Igarashi Y."/>
            <person name="Tanasupawat S."/>
        </authorList>
    </citation>
    <scope>NUCLEOTIDE SEQUENCE [LARGE SCALE GENOMIC DNA]</scope>
    <source>
        <strain evidence="2 3">JCM 14158</strain>
    </source>
</reference>
<evidence type="ECO:0000259" key="1">
    <source>
        <dbReference type="Pfam" id="PF04149"/>
    </source>
</evidence>
<gene>
    <name evidence="2" type="ORF">FXF69_11920</name>
</gene>
<keyword evidence="3" id="KW-1185">Reference proteome</keyword>
<dbReference type="STRING" id="1220554.GCA_001552135_06525"/>
<proteinExistence type="predicted"/>
<protein>
    <submittedName>
        <fullName evidence="2">DUF397 domain-containing protein</fullName>
    </submittedName>
</protein>
<name>A0A5D0NZG1_9ACTN</name>
<dbReference type="EMBL" id="VSFG01000001">
    <property type="protein sequence ID" value="TYB49732.1"/>
    <property type="molecule type" value="Genomic_DNA"/>
</dbReference>
<dbReference type="InterPro" id="IPR007278">
    <property type="entry name" value="DUF397"/>
</dbReference>
<sequence>MEGCWIVNLSKQVAALSWRKGSQSQTNDECVEVAALGPSVLVRDSRDTAAGVLALDSAQWNALVSAIQSGELDCR</sequence>
<evidence type="ECO:0000313" key="3">
    <source>
        <dbReference type="Proteomes" id="UP000323380"/>
    </source>
</evidence>
<evidence type="ECO:0000313" key="2">
    <source>
        <dbReference type="EMBL" id="TYB49732.1"/>
    </source>
</evidence>